<dbReference type="InterPro" id="IPR014710">
    <property type="entry name" value="RmlC-like_jellyroll"/>
</dbReference>
<dbReference type="Pfam" id="PF00027">
    <property type="entry name" value="cNMP_binding"/>
    <property type="match status" value="1"/>
</dbReference>
<reference evidence="2 3" key="1">
    <citation type="submission" date="2019-09" db="EMBL/GenBank/DDBJ databases">
        <authorList>
            <person name="Cao W.R."/>
        </authorList>
    </citation>
    <scope>NUCLEOTIDE SEQUENCE [LARGE SCALE GENOMIC DNA]</scope>
    <source>
        <strain evidence="3">a4</strain>
    </source>
</reference>
<dbReference type="PROSITE" id="PS50042">
    <property type="entry name" value="CNMP_BINDING_3"/>
    <property type="match status" value="1"/>
</dbReference>
<accession>A0A7J5AR90</accession>
<dbReference type="InterPro" id="IPR000595">
    <property type="entry name" value="cNMP-bd_dom"/>
</dbReference>
<protein>
    <submittedName>
        <fullName evidence="2">Crp/Fnr family transcriptional regulator</fullName>
    </submittedName>
</protein>
<dbReference type="AlphaFoldDB" id="A0A7J5AR90"/>
<dbReference type="SUPFAM" id="SSF51206">
    <property type="entry name" value="cAMP-binding domain-like"/>
    <property type="match status" value="1"/>
</dbReference>
<organism evidence="2 3">
    <name type="scientific">Tenacibaculum aiptasiae</name>
    <dbReference type="NCBI Taxonomy" id="426481"/>
    <lineage>
        <taxon>Bacteria</taxon>
        <taxon>Pseudomonadati</taxon>
        <taxon>Bacteroidota</taxon>
        <taxon>Flavobacteriia</taxon>
        <taxon>Flavobacteriales</taxon>
        <taxon>Flavobacteriaceae</taxon>
        <taxon>Tenacibaculum</taxon>
    </lineage>
</organism>
<dbReference type="OrthoDB" id="663011at2"/>
<dbReference type="EMBL" id="WAAU01000008">
    <property type="protein sequence ID" value="KAB1159473.1"/>
    <property type="molecule type" value="Genomic_DNA"/>
</dbReference>
<dbReference type="InterPro" id="IPR018490">
    <property type="entry name" value="cNMP-bd_dom_sf"/>
</dbReference>
<name>A0A7J5AR90_9FLAO</name>
<gene>
    <name evidence="2" type="ORF">F7018_03945</name>
</gene>
<evidence type="ECO:0000259" key="1">
    <source>
        <dbReference type="PROSITE" id="PS50042"/>
    </source>
</evidence>
<dbReference type="Gene3D" id="2.60.120.10">
    <property type="entry name" value="Jelly Rolls"/>
    <property type="match status" value="1"/>
</dbReference>
<comment type="caution">
    <text evidence="2">The sequence shown here is derived from an EMBL/GenBank/DDBJ whole genome shotgun (WGS) entry which is preliminary data.</text>
</comment>
<proteinExistence type="predicted"/>
<dbReference type="RefSeq" id="WP_150898692.1">
    <property type="nucleotide sequence ID" value="NZ_WAAU01000008.1"/>
</dbReference>
<keyword evidence="3" id="KW-1185">Reference proteome</keyword>
<dbReference type="Proteomes" id="UP000467305">
    <property type="component" value="Unassembled WGS sequence"/>
</dbReference>
<sequence length="188" mass="22349">MVRTNKYISLDDIHRYDKLLGLKIQSQKVKKGEVFLKQGHKCDYFYYITKGLMRMFYFDIEGNEVTHWFSNEDMMITSPDSFYNDNENILNFEALEDCEFLLVTREHLKTASKNIPNFDVIYRKLIVDFTVALSRRVMSVHTESAEYRYLKLIKEYPTIFQRTKLSHIASYLGITIQSLSRIRKNLIS</sequence>
<feature type="domain" description="Cyclic nucleotide-binding" evidence="1">
    <location>
        <begin position="24"/>
        <end position="56"/>
    </location>
</feature>
<evidence type="ECO:0000313" key="2">
    <source>
        <dbReference type="EMBL" id="KAB1159473.1"/>
    </source>
</evidence>
<dbReference type="CDD" id="cd00038">
    <property type="entry name" value="CAP_ED"/>
    <property type="match status" value="1"/>
</dbReference>
<evidence type="ECO:0000313" key="3">
    <source>
        <dbReference type="Proteomes" id="UP000467305"/>
    </source>
</evidence>